<evidence type="ECO:0000256" key="1">
    <source>
        <dbReference type="SAM" id="Phobius"/>
    </source>
</evidence>
<organism evidence="2 3">
    <name type="scientific">Psychromonas arctica</name>
    <dbReference type="NCBI Taxonomy" id="168275"/>
    <lineage>
        <taxon>Bacteria</taxon>
        <taxon>Pseudomonadati</taxon>
        <taxon>Pseudomonadota</taxon>
        <taxon>Gammaproteobacteria</taxon>
        <taxon>Alteromonadales</taxon>
        <taxon>Psychromonadaceae</taxon>
        <taxon>Psychromonas</taxon>
    </lineage>
</organism>
<protein>
    <submittedName>
        <fullName evidence="2">DUF1294 domain-containing protein</fullName>
    </submittedName>
</protein>
<keyword evidence="1" id="KW-1133">Transmembrane helix</keyword>
<feature type="transmembrane region" description="Helical" evidence="1">
    <location>
        <begin position="29"/>
        <end position="47"/>
    </location>
</feature>
<dbReference type="Proteomes" id="UP001366060">
    <property type="component" value="Unassembled WGS sequence"/>
</dbReference>
<feature type="transmembrane region" description="Helical" evidence="1">
    <location>
        <begin position="63"/>
        <end position="83"/>
    </location>
</feature>
<feature type="transmembrane region" description="Helical" evidence="1">
    <location>
        <begin position="95"/>
        <end position="112"/>
    </location>
</feature>
<reference evidence="2 3" key="1">
    <citation type="submission" date="2024-02" db="EMBL/GenBank/DDBJ databases">
        <title>Bacteria isolated from the canopy kelp, Nereocystis luetkeana.</title>
        <authorList>
            <person name="Pfister C.A."/>
            <person name="Younker I.T."/>
            <person name="Light S.H."/>
        </authorList>
    </citation>
    <scope>NUCLEOTIDE SEQUENCE [LARGE SCALE GENOMIC DNA]</scope>
    <source>
        <strain evidence="2 3">TI.2.07</strain>
    </source>
</reference>
<evidence type="ECO:0000313" key="2">
    <source>
        <dbReference type="EMBL" id="MEL0659205.1"/>
    </source>
</evidence>
<comment type="caution">
    <text evidence="2">The sequence shown here is derived from an EMBL/GenBank/DDBJ whole genome shotgun (WGS) entry which is preliminary data.</text>
</comment>
<name>A0ABU9HBG6_9GAMM</name>
<proteinExistence type="predicted"/>
<dbReference type="Pfam" id="PF06961">
    <property type="entry name" value="DUF1294"/>
    <property type="match status" value="1"/>
</dbReference>
<keyword evidence="3" id="KW-1185">Reference proteome</keyword>
<keyword evidence="1" id="KW-0472">Membrane</keyword>
<gene>
    <name evidence="2" type="ORF">V6255_08635</name>
</gene>
<keyword evidence="1" id="KW-0812">Transmembrane</keyword>
<evidence type="ECO:0000313" key="3">
    <source>
        <dbReference type="Proteomes" id="UP001366060"/>
    </source>
</evidence>
<dbReference type="InterPro" id="IPR010718">
    <property type="entry name" value="DUF1294"/>
</dbReference>
<accession>A0ABU9HBG6</accession>
<dbReference type="EMBL" id="JBAKBA010000016">
    <property type="protein sequence ID" value="MEL0659205.1"/>
    <property type="molecule type" value="Genomic_DNA"/>
</dbReference>
<feature type="transmembrane region" description="Helical" evidence="1">
    <location>
        <begin position="6"/>
        <end position="22"/>
    </location>
</feature>
<sequence length="113" mass="13245">MKNLLLLLTSTAYIVFIFYYLSIQRLPMWSLYLLAITNLLSFIFYGMDKLAAIKHWQRTPEKHFYVLALLSGWPASVLGQIVFNHKTSKVSFRRCFYFMSLVNATTVVGYLLY</sequence>
<dbReference type="RefSeq" id="WP_341627777.1">
    <property type="nucleotide sequence ID" value="NZ_JBAKBA010000016.1"/>
</dbReference>